<dbReference type="GO" id="GO:0015969">
    <property type="term" value="P:guanosine tetraphosphate metabolic process"/>
    <property type="evidence" value="ECO:0007669"/>
    <property type="project" value="InterPro"/>
</dbReference>
<dbReference type="InterPro" id="IPR012676">
    <property type="entry name" value="TGS-like"/>
</dbReference>
<dbReference type="SUPFAM" id="SSF109604">
    <property type="entry name" value="HD-domain/PDEase-like"/>
    <property type="match status" value="1"/>
</dbReference>
<evidence type="ECO:0000256" key="3">
    <source>
        <dbReference type="ARBA" id="ARBA00075768"/>
    </source>
</evidence>
<evidence type="ECO:0000259" key="7">
    <source>
        <dbReference type="PROSITE" id="PS51880"/>
    </source>
</evidence>
<feature type="compositionally biased region" description="Polar residues" evidence="5">
    <location>
        <begin position="899"/>
        <end position="908"/>
    </location>
</feature>
<dbReference type="Proteomes" id="UP001061958">
    <property type="component" value="Unassembled WGS sequence"/>
</dbReference>
<feature type="region of interest" description="Disordered" evidence="5">
    <location>
        <begin position="895"/>
        <end position="926"/>
    </location>
</feature>
<gene>
    <name evidence="8" type="ORF">GpartN1_g3434.t1</name>
</gene>
<comment type="similarity">
    <text evidence="1">Belongs to the RelA/SpoT family.</text>
</comment>
<organism evidence="8 9">
    <name type="scientific">Galdieria partita</name>
    <dbReference type="NCBI Taxonomy" id="83374"/>
    <lineage>
        <taxon>Eukaryota</taxon>
        <taxon>Rhodophyta</taxon>
        <taxon>Bangiophyceae</taxon>
        <taxon>Galdieriales</taxon>
        <taxon>Galdieriaceae</taxon>
        <taxon>Galdieria</taxon>
    </lineage>
</organism>
<dbReference type="Gene3D" id="3.30.70.260">
    <property type="match status" value="1"/>
</dbReference>
<evidence type="ECO:0000256" key="2">
    <source>
        <dbReference type="ARBA" id="ARBA00070102"/>
    </source>
</evidence>
<dbReference type="EMBL" id="BQMJ01000026">
    <property type="protein sequence ID" value="GJQ11643.1"/>
    <property type="molecule type" value="Genomic_DNA"/>
</dbReference>
<evidence type="ECO:0000256" key="4">
    <source>
        <dbReference type="ARBA" id="ARBA00082153"/>
    </source>
</evidence>
<protein>
    <recommendedName>
        <fullName evidence="2">Putative GTP diphosphokinase RSH1, chloroplastic</fullName>
    </recommendedName>
    <alternativeName>
        <fullName evidence="3">RelA/SpoT homolog 1</fullName>
    </alternativeName>
    <alternativeName>
        <fullName evidence="4">ppGpp synthetase RSH1</fullName>
    </alternativeName>
</protein>
<dbReference type="SUPFAM" id="SSF55021">
    <property type="entry name" value="ACT-like"/>
    <property type="match status" value="1"/>
</dbReference>
<feature type="domain" description="TGS" evidence="7">
    <location>
        <begin position="694"/>
        <end position="755"/>
    </location>
</feature>
<dbReference type="Pfam" id="PF13328">
    <property type="entry name" value="HD_4"/>
    <property type="match status" value="1"/>
</dbReference>
<dbReference type="CDD" id="cd01668">
    <property type="entry name" value="TGS_RSH"/>
    <property type="match status" value="1"/>
</dbReference>
<dbReference type="SMART" id="SM00954">
    <property type="entry name" value="RelA_SpoT"/>
    <property type="match status" value="1"/>
</dbReference>
<dbReference type="CDD" id="cd00077">
    <property type="entry name" value="HDc"/>
    <property type="match status" value="1"/>
</dbReference>
<keyword evidence="9" id="KW-1185">Reference proteome</keyword>
<dbReference type="CDD" id="cd05399">
    <property type="entry name" value="NT_Rel-Spo_like"/>
    <property type="match status" value="1"/>
</dbReference>
<evidence type="ECO:0000259" key="6">
    <source>
        <dbReference type="PROSITE" id="PS51671"/>
    </source>
</evidence>
<dbReference type="Pfam" id="PF04607">
    <property type="entry name" value="RelA_SpoT"/>
    <property type="match status" value="1"/>
</dbReference>
<sequence length="1122" mass="129175">MSYLVAVFATDTDLRSLKGYKSRAYRSFYSKLLIHGLGNVWWRSAPSTLCNKEPCKNKVRTDRLNGWKEDSLLRISIWNCFFCMKKVTYQRNRRCFVDVLKTRRKNASWELTDSCIAHVPSNQSRKVSNTVESIVYSTEQTGEQSDESYTRGGDNFFDEEIKYHSPSRDISCKRNNFLYSPSQKLNSNLYEPSNPYDSTEESSEVLTYYFNDLSPKLDYLSPSDRKSILAALEMAYVAHKGQFRKSGEPFIIHPIAVAAILADLKVDRDTVISGLLHDTVEDTSVTLETIETKFGKDVRRIVEGETKFSKLTSTIGASLEKEESKIHKWSFSDLDWTRRSSQDIHCNSFRLSSADDKQCEYLKHIFVAMTEDVRVILVKLADRLHNIRTLEFMVPEKQRKIARETLEIFAPLAHRLGLGRIRVELEDISFRFYSPKDFLKVSSQLSTFKSNNRIDLCLDEARICFEQLLERDLVLKPLIKRFAIEGSTKSLYAIHKKIQSGSSLDGIYDLASVKIVIELKQEVVDQWKREERKSVCRQRDPTAQWNWLEILKSSEKLEEDFAKISTASLYERNVCYHILGSIHSLWKPIPGKMKDYIAFPKPNGYQSLHTVILFDSKYGSLPLEIQIRTQTMHEIAELGITCRFFLDSNEGEKTRIDWRRRTIAWLKSLRDYCDEFSYSSIDLIDAIRKDLLGHRIFVFTPKGYILDLPKGSTPIDAAYHIHSDVGHNMIGARVNGRFVRLDHVLQNADVVKIIKGDSATGPNPEWIHVARSRTARQKIRRYLRQKERTDLIEKGKHELEQICREMNLRVPSSSEILYGLQKLLHLLKKRITLRTRNLNSCSSLVQWLESLKSCDEFYISVAKSLENPTEELRIDWLRFVLRFLRIRSQSTRHGHEVSVGTNSSSQYKTEADTPKTEDQYVNPTNPRDQTVEWKPSIFVSRCCLPVVGDDIVGVFVDFDTVMVHRKNCLSVSSQNDSSSFFHLSWKNLSSYRHHTKPESSSHFNNNSLLPTRLFIKAKDTVGLLSSIAGAISQQGFSITRSASYCEAGTEMATLFFEILVGHVNDILSITALLGSYTEVSDIQRIGDVHCLKWCASNIYTDRNLQMPSELFVLPDDIWKLTH</sequence>
<dbReference type="InterPro" id="IPR007685">
    <property type="entry name" value="RelA_SpoT"/>
</dbReference>
<dbReference type="Gene3D" id="3.10.20.30">
    <property type="match status" value="1"/>
</dbReference>
<dbReference type="Gene3D" id="3.30.460.10">
    <property type="entry name" value="Beta Polymerase, domain 2"/>
    <property type="match status" value="1"/>
</dbReference>
<dbReference type="InterPro" id="IPR045865">
    <property type="entry name" value="ACT-like_dom_sf"/>
</dbReference>
<dbReference type="InterPro" id="IPR012675">
    <property type="entry name" value="Beta-grasp_dom_sf"/>
</dbReference>
<dbReference type="InterPro" id="IPR004095">
    <property type="entry name" value="TGS"/>
</dbReference>
<dbReference type="Gene3D" id="1.10.3210.10">
    <property type="entry name" value="Hypothetical protein af1432"/>
    <property type="match status" value="1"/>
</dbReference>
<dbReference type="FunFam" id="3.10.20.30:FF:000002">
    <property type="entry name" value="GTP pyrophosphokinase (RelA/SpoT)"/>
    <property type="match status" value="1"/>
</dbReference>
<feature type="domain" description="ACT" evidence="6">
    <location>
        <begin position="1012"/>
        <end position="1087"/>
    </location>
</feature>
<dbReference type="InterPro" id="IPR002912">
    <property type="entry name" value="ACT_dom"/>
</dbReference>
<comment type="caution">
    <text evidence="8">The sequence shown here is derived from an EMBL/GenBank/DDBJ whole genome shotgun (WGS) entry which is preliminary data.</text>
</comment>
<proteinExistence type="inferred from homology"/>
<evidence type="ECO:0000256" key="1">
    <source>
        <dbReference type="ARBA" id="ARBA00007476"/>
    </source>
</evidence>
<evidence type="ECO:0000313" key="8">
    <source>
        <dbReference type="EMBL" id="GJQ11643.1"/>
    </source>
</evidence>
<reference evidence="8" key="1">
    <citation type="journal article" date="2022" name="Proc. Natl. Acad. Sci. U.S.A.">
        <title>Life cycle and functional genomics of the unicellular red alga Galdieria for elucidating algal and plant evolution and industrial use.</title>
        <authorList>
            <person name="Hirooka S."/>
            <person name="Itabashi T."/>
            <person name="Ichinose T.M."/>
            <person name="Onuma R."/>
            <person name="Fujiwara T."/>
            <person name="Yamashita S."/>
            <person name="Jong L.W."/>
            <person name="Tomita R."/>
            <person name="Iwane A.H."/>
            <person name="Miyagishima S.Y."/>
        </authorList>
    </citation>
    <scope>NUCLEOTIDE SEQUENCE</scope>
    <source>
        <strain evidence="8">NBRC 102759</strain>
    </source>
</reference>
<dbReference type="InterPro" id="IPR043519">
    <property type="entry name" value="NT_sf"/>
</dbReference>
<reference evidence="8" key="2">
    <citation type="submission" date="2022-01" db="EMBL/GenBank/DDBJ databases">
        <authorList>
            <person name="Hirooka S."/>
            <person name="Miyagishima S.Y."/>
        </authorList>
    </citation>
    <scope>NUCLEOTIDE SEQUENCE</scope>
    <source>
        <strain evidence="8">NBRC 102759</strain>
    </source>
</reference>
<dbReference type="PROSITE" id="PS51880">
    <property type="entry name" value="TGS"/>
    <property type="match status" value="1"/>
</dbReference>
<dbReference type="InterPro" id="IPR003607">
    <property type="entry name" value="HD/PDEase_dom"/>
</dbReference>
<dbReference type="SUPFAM" id="SSF81301">
    <property type="entry name" value="Nucleotidyltransferase"/>
    <property type="match status" value="1"/>
</dbReference>
<dbReference type="AlphaFoldDB" id="A0A9C7PVH8"/>
<dbReference type="InterPro" id="IPR033655">
    <property type="entry name" value="TGS_RelA/SpoT"/>
</dbReference>
<dbReference type="PANTHER" id="PTHR43061:SF1">
    <property type="entry name" value="GTP DIPHOSPHOKINASE RSH1, CHLOROPLASTIC-RELATED"/>
    <property type="match status" value="1"/>
</dbReference>
<dbReference type="OrthoDB" id="430679at2759"/>
<dbReference type="Pfam" id="PF02824">
    <property type="entry name" value="TGS"/>
    <property type="match status" value="1"/>
</dbReference>
<feature type="compositionally biased region" description="Basic and acidic residues" evidence="5">
    <location>
        <begin position="909"/>
        <end position="918"/>
    </location>
</feature>
<dbReference type="CDD" id="cd02116">
    <property type="entry name" value="ACT"/>
    <property type="match status" value="1"/>
</dbReference>
<dbReference type="PROSITE" id="PS51671">
    <property type="entry name" value="ACT"/>
    <property type="match status" value="1"/>
</dbReference>
<name>A0A9C7PVH8_9RHOD</name>
<dbReference type="SMART" id="SM00471">
    <property type="entry name" value="HDc"/>
    <property type="match status" value="1"/>
</dbReference>
<evidence type="ECO:0000313" key="9">
    <source>
        <dbReference type="Proteomes" id="UP001061958"/>
    </source>
</evidence>
<evidence type="ECO:0000256" key="5">
    <source>
        <dbReference type="SAM" id="MobiDB-lite"/>
    </source>
</evidence>
<dbReference type="SUPFAM" id="SSF81271">
    <property type="entry name" value="TGS-like"/>
    <property type="match status" value="1"/>
</dbReference>
<accession>A0A9C7PVH8</accession>
<dbReference type="PANTHER" id="PTHR43061">
    <property type="entry name" value="GTP DIPHOSPHOKINASE RSH1, CHLOROPLASTIC-RELATED"/>
    <property type="match status" value="1"/>
</dbReference>